<dbReference type="Gene3D" id="3.30.565.10">
    <property type="entry name" value="Histidine kinase-like ATPase, C-terminal domain"/>
    <property type="match status" value="1"/>
</dbReference>
<dbReference type="GO" id="GO:0016301">
    <property type="term" value="F:kinase activity"/>
    <property type="evidence" value="ECO:0007669"/>
    <property type="project" value="UniProtKB-KW"/>
</dbReference>
<dbReference type="Pfam" id="PF08448">
    <property type="entry name" value="PAS_4"/>
    <property type="match status" value="1"/>
</dbReference>
<evidence type="ECO:0000256" key="2">
    <source>
        <dbReference type="ARBA" id="ARBA00012438"/>
    </source>
</evidence>
<dbReference type="Pfam" id="PF00512">
    <property type="entry name" value="HisKA"/>
    <property type="match status" value="1"/>
</dbReference>
<evidence type="ECO:0000256" key="7">
    <source>
        <dbReference type="SAM" id="Coils"/>
    </source>
</evidence>
<dbReference type="CDD" id="cd00082">
    <property type="entry name" value="HisKA"/>
    <property type="match status" value="1"/>
</dbReference>
<keyword evidence="3" id="KW-0597">Phosphoprotein</keyword>
<keyword evidence="7" id="KW-0175">Coiled coil</keyword>
<dbReference type="Pfam" id="PF02518">
    <property type="entry name" value="HATPase_c"/>
    <property type="match status" value="1"/>
</dbReference>
<keyword evidence="5 9" id="KW-0418">Kinase</keyword>
<comment type="catalytic activity">
    <reaction evidence="1">
        <text>ATP + protein L-histidine = ADP + protein N-phospho-L-histidine.</text>
        <dbReference type="EC" id="2.7.13.3"/>
    </reaction>
</comment>
<evidence type="ECO:0000256" key="3">
    <source>
        <dbReference type="ARBA" id="ARBA00022553"/>
    </source>
</evidence>
<keyword evidence="6" id="KW-0472">Membrane</keyword>
<dbReference type="SMART" id="SM00091">
    <property type="entry name" value="PAS"/>
    <property type="match status" value="1"/>
</dbReference>
<dbReference type="SMART" id="SM00387">
    <property type="entry name" value="HATPase_c"/>
    <property type="match status" value="1"/>
</dbReference>
<dbReference type="InterPro" id="IPR005467">
    <property type="entry name" value="His_kinase_dom"/>
</dbReference>
<dbReference type="EC" id="2.7.13.3" evidence="2"/>
<dbReference type="PROSITE" id="PS50109">
    <property type="entry name" value="HIS_KIN"/>
    <property type="match status" value="1"/>
</dbReference>
<dbReference type="InterPro" id="IPR003594">
    <property type="entry name" value="HATPase_dom"/>
</dbReference>
<reference evidence="10" key="1">
    <citation type="journal article" date="2015" name="Genome Announc.">
        <title>Complete Genome Sequence of Herbaspirillum hiltneri N3 (DSM 17495), Isolated from Surface-Sterilized Wheat Roots.</title>
        <authorList>
            <person name="Guizelini D."/>
            <person name="Saizaki P.M."/>
            <person name="Coimbra N.A."/>
            <person name="Weiss V.A."/>
            <person name="Faoro H."/>
            <person name="Sfeir M.Z."/>
            <person name="Baura V.A."/>
            <person name="Monteiro R.A."/>
            <person name="Chubatsu L.S."/>
            <person name="Souza E.M."/>
            <person name="Cruz L.M."/>
            <person name="Pedrosa F.O."/>
            <person name="Raittz R.T."/>
            <person name="Marchaukoski J.N."/>
            <person name="Steffens M.B."/>
        </authorList>
    </citation>
    <scope>NUCLEOTIDE SEQUENCE [LARGE SCALE GENOMIC DNA]</scope>
    <source>
        <strain evidence="10">N3</strain>
    </source>
</reference>
<feature type="domain" description="Histidine kinase" evidence="8">
    <location>
        <begin position="228"/>
        <end position="441"/>
    </location>
</feature>
<dbReference type="PANTHER" id="PTHR42878:SF15">
    <property type="entry name" value="BACTERIOPHYTOCHROME"/>
    <property type="match status" value="1"/>
</dbReference>
<evidence type="ECO:0000259" key="8">
    <source>
        <dbReference type="PROSITE" id="PS50109"/>
    </source>
</evidence>
<dbReference type="SUPFAM" id="SSF55874">
    <property type="entry name" value="ATPase domain of HSP90 chaperone/DNA topoisomerase II/histidine kinase"/>
    <property type="match status" value="1"/>
</dbReference>
<evidence type="ECO:0000313" key="10">
    <source>
        <dbReference type="Proteomes" id="UP000063429"/>
    </source>
</evidence>
<protein>
    <recommendedName>
        <fullName evidence="2">histidine kinase</fullName>
        <ecNumber evidence="2">2.7.13.3</ecNumber>
    </recommendedName>
</protein>
<evidence type="ECO:0000256" key="5">
    <source>
        <dbReference type="ARBA" id="ARBA00022777"/>
    </source>
</evidence>
<keyword evidence="10" id="KW-1185">Reference proteome</keyword>
<dbReference type="Gene3D" id="3.30.450.20">
    <property type="entry name" value="PAS domain"/>
    <property type="match status" value="1"/>
</dbReference>
<dbReference type="SMART" id="SM00388">
    <property type="entry name" value="HisKA"/>
    <property type="match status" value="1"/>
</dbReference>
<evidence type="ECO:0000256" key="6">
    <source>
        <dbReference type="ARBA" id="ARBA00023136"/>
    </source>
</evidence>
<sequence length="449" mass="50223">MNSQVSEKEITDFQLLFESVPGLFLVLLPDFTIIAVSDAYSQATLTRREQIVGRHLFDVFPDNPDDPAADGVANLRSSLERVLATKAPHAMAMQKYDVPYPDGKGFETRYWSPSNFPVFGKDGAVRYIMHRAEDITSYVQLKKERHELGRLSDQLREQGNAQEHEVPAPSGDVIAGFRHLHALNRALKLEILARNQLEDANRELTRQLQRNIEKLEASNKELESFSYSVSHDLRAPLRAVDGFARMLEEDAADQLDEEGLRKLQVIRNNTRNMGRLIDELLEFSRLGRKELNYGHLDMAAMAQACFDDAASAATSPATLRLGDLPAVEGDITLIRQVWINLLANALKFSARREQILIDVSAELADGMLIYTVRDNGAGFDMRYYNKLFGVFQRLHRASEFEGTGVGLAIVHRIVTRHGGRVWAEGVVGEGAAFHFTLPAATGEQTHGPL</sequence>
<dbReference type="InterPro" id="IPR004358">
    <property type="entry name" value="Sig_transdc_His_kin-like_C"/>
</dbReference>
<dbReference type="SUPFAM" id="SSF47384">
    <property type="entry name" value="Homodimeric domain of signal transducing histidine kinase"/>
    <property type="match status" value="1"/>
</dbReference>
<dbReference type="SUPFAM" id="SSF55785">
    <property type="entry name" value="PYP-like sensor domain (PAS domain)"/>
    <property type="match status" value="1"/>
</dbReference>
<evidence type="ECO:0000256" key="1">
    <source>
        <dbReference type="ARBA" id="ARBA00000085"/>
    </source>
</evidence>
<evidence type="ECO:0000256" key="4">
    <source>
        <dbReference type="ARBA" id="ARBA00022679"/>
    </source>
</evidence>
<dbReference type="PANTHER" id="PTHR42878">
    <property type="entry name" value="TWO-COMPONENT HISTIDINE KINASE"/>
    <property type="match status" value="1"/>
</dbReference>
<evidence type="ECO:0000313" key="9">
    <source>
        <dbReference type="EMBL" id="AKZ63921.1"/>
    </source>
</evidence>
<dbReference type="InterPro" id="IPR003661">
    <property type="entry name" value="HisK_dim/P_dom"/>
</dbReference>
<dbReference type="Proteomes" id="UP000063429">
    <property type="component" value="Chromosome"/>
</dbReference>
<gene>
    <name evidence="9" type="ORF">F506_15750</name>
</gene>
<dbReference type="PRINTS" id="PR00344">
    <property type="entry name" value="BCTRLSENSOR"/>
</dbReference>
<keyword evidence="4" id="KW-0808">Transferase</keyword>
<dbReference type="InterPro" id="IPR050351">
    <property type="entry name" value="BphY/WalK/GraS-like"/>
</dbReference>
<organism evidence="9 10">
    <name type="scientific">Herbaspirillum hiltneri N3</name>
    <dbReference type="NCBI Taxonomy" id="1262470"/>
    <lineage>
        <taxon>Bacteria</taxon>
        <taxon>Pseudomonadati</taxon>
        <taxon>Pseudomonadota</taxon>
        <taxon>Betaproteobacteria</taxon>
        <taxon>Burkholderiales</taxon>
        <taxon>Oxalobacteraceae</taxon>
        <taxon>Herbaspirillum</taxon>
    </lineage>
</organism>
<dbReference type="InterPro" id="IPR036097">
    <property type="entry name" value="HisK_dim/P_sf"/>
</dbReference>
<dbReference type="RefSeq" id="WP_053198943.1">
    <property type="nucleotide sequence ID" value="NZ_CP011409.1"/>
</dbReference>
<dbReference type="InterPro" id="IPR036890">
    <property type="entry name" value="HATPase_C_sf"/>
</dbReference>
<feature type="coiled-coil region" evidence="7">
    <location>
        <begin position="183"/>
        <end position="225"/>
    </location>
</feature>
<dbReference type="EMBL" id="CP011409">
    <property type="protein sequence ID" value="AKZ63921.1"/>
    <property type="molecule type" value="Genomic_DNA"/>
</dbReference>
<dbReference type="InterPro" id="IPR013656">
    <property type="entry name" value="PAS_4"/>
</dbReference>
<accession>A0ABM5V313</accession>
<proteinExistence type="predicted"/>
<dbReference type="InterPro" id="IPR000014">
    <property type="entry name" value="PAS"/>
</dbReference>
<dbReference type="Gene3D" id="1.10.287.130">
    <property type="match status" value="1"/>
</dbReference>
<dbReference type="InterPro" id="IPR035965">
    <property type="entry name" value="PAS-like_dom_sf"/>
</dbReference>
<name>A0ABM5V313_9BURK</name>